<evidence type="ECO:0000256" key="7">
    <source>
        <dbReference type="ARBA" id="ARBA00022993"/>
    </source>
</evidence>
<dbReference type="PANTHER" id="PTHR10695:SF46">
    <property type="entry name" value="BIFUNCTIONAL COENZYME A SYNTHASE-RELATED"/>
    <property type="match status" value="1"/>
</dbReference>
<evidence type="ECO:0000313" key="11">
    <source>
        <dbReference type="Proteomes" id="UP000309215"/>
    </source>
</evidence>
<dbReference type="Pfam" id="PF01121">
    <property type="entry name" value="CoaE"/>
    <property type="match status" value="1"/>
</dbReference>
<dbReference type="GO" id="GO:0015937">
    <property type="term" value="P:coenzyme A biosynthetic process"/>
    <property type="evidence" value="ECO:0007669"/>
    <property type="project" value="UniProtKB-UniRule"/>
</dbReference>
<comment type="similarity">
    <text evidence="1 8">Belongs to the CoaE family.</text>
</comment>
<dbReference type="UniPathway" id="UPA00241">
    <property type="reaction ID" value="UER00356"/>
</dbReference>
<keyword evidence="3 8" id="KW-0808">Transferase</keyword>
<dbReference type="SUPFAM" id="SSF52540">
    <property type="entry name" value="P-loop containing nucleoside triphosphate hydrolases"/>
    <property type="match status" value="1"/>
</dbReference>
<dbReference type="Gene3D" id="3.40.50.300">
    <property type="entry name" value="P-loop containing nucleotide triphosphate hydrolases"/>
    <property type="match status" value="1"/>
</dbReference>
<dbReference type="EMBL" id="SSMQ01000013">
    <property type="protein sequence ID" value="TKD08537.1"/>
    <property type="molecule type" value="Genomic_DNA"/>
</dbReference>
<organism evidence="10 11">
    <name type="scientific">Polyangium fumosum</name>
    <dbReference type="NCBI Taxonomy" id="889272"/>
    <lineage>
        <taxon>Bacteria</taxon>
        <taxon>Pseudomonadati</taxon>
        <taxon>Myxococcota</taxon>
        <taxon>Polyangia</taxon>
        <taxon>Polyangiales</taxon>
        <taxon>Polyangiaceae</taxon>
        <taxon>Polyangium</taxon>
    </lineage>
</organism>
<comment type="caution">
    <text evidence="10">The sequence shown here is derived from an EMBL/GenBank/DDBJ whole genome shotgun (WGS) entry which is preliminary data.</text>
</comment>
<dbReference type="NCBIfam" id="TIGR00152">
    <property type="entry name" value="dephospho-CoA kinase"/>
    <property type="match status" value="1"/>
</dbReference>
<dbReference type="Proteomes" id="UP000309215">
    <property type="component" value="Unassembled WGS sequence"/>
</dbReference>
<feature type="binding site" evidence="8">
    <location>
        <begin position="13"/>
        <end position="18"/>
    </location>
    <ligand>
        <name>ATP</name>
        <dbReference type="ChEBI" id="CHEBI:30616"/>
    </ligand>
</feature>
<dbReference type="HAMAP" id="MF_00376">
    <property type="entry name" value="Dephospho_CoA_kinase"/>
    <property type="match status" value="1"/>
</dbReference>
<evidence type="ECO:0000313" key="10">
    <source>
        <dbReference type="EMBL" id="TKD08537.1"/>
    </source>
</evidence>
<dbReference type="AlphaFoldDB" id="A0A4U1JD06"/>
<accession>A0A4U1JD06</accession>
<dbReference type="InterPro" id="IPR027417">
    <property type="entry name" value="P-loop_NTPase"/>
</dbReference>
<dbReference type="CDD" id="cd02022">
    <property type="entry name" value="DPCK"/>
    <property type="match status" value="1"/>
</dbReference>
<comment type="pathway">
    <text evidence="8">Cofactor biosynthesis; coenzyme A biosynthesis; CoA from (R)-pantothenate: step 5/5.</text>
</comment>
<dbReference type="GO" id="GO:0005737">
    <property type="term" value="C:cytoplasm"/>
    <property type="evidence" value="ECO:0007669"/>
    <property type="project" value="UniProtKB-SubCell"/>
</dbReference>
<dbReference type="EC" id="2.7.1.24" evidence="8 9"/>
<dbReference type="PROSITE" id="PS51219">
    <property type="entry name" value="DPCK"/>
    <property type="match status" value="1"/>
</dbReference>
<keyword evidence="4 8" id="KW-0547">Nucleotide-binding</keyword>
<sequence>MAFVFFGLTGGIACGKSTVAARFREQGVQVIDADVVARQAVAPGTSGLTEIIKLFGEGVLRHDGTLDRSKLGSIVFGDEEKRRALNRILHPRIGARTMMLAQELAQRGEPLACYEAALLVENGLTDAFRPLVVVSAPEAIQVTRTMERDGVDEKAALARIRAQMPVAEKVKVADYVIDTSGTMEQTIQRADEVLAAIRAKADAS</sequence>
<evidence type="ECO:0000256" key="9">
    <source>
        <dbReference type="NCBIfam" id="TIGR00152"/>
    </source>
</evidence>
<dbReference type="RefSeq" id="WP_136929632.1">
    <property type="nucleotide sequence ID" value="NZ_SSMQ01000013.1"/>
</dbReference>
<gene>
    <name evidence="8" type="primary">coaE</name>
    <name evidence="10" type="ORF">E8A74_14695</name>
</gene>
<evidence type="ECO:0000256" key="2">
    <source>
        <dbReference type="ARBA" id="ARBA00022490"/>
    </source>
</evidence>
<protein>
    <recommendedName>
        <fullName evidence="8 9">Dephospho-CoA kinase</fullName>
        <ecNumber evidence="8 9">2.7.1.24</ecNumber>
    </recommendedName>
    <alternativeName>
        <fullName evidence="8">Dephosphocoenzyme A kinase</fullName>
    </alternativeName>
</protein>
<evidence type="ECO:0000256" key="1">
    <source>
        <dbReference type="ARBA" id="ARBA00009018"/>
    </source>
</evidence>
<comment type="function">
    <text evidence="8">Catalyzes the phosphorylation of the 3'-hydroxyl group of dephosphocoenzyme A to form coenzyme A.</text>
</comment>
<proteinExistence type="inferred from homology"/>
<dbReference type="FunFam" id="3.40.50.300:FF:000991">
    <property type="entry name" value="Dephospho-CoA kinase"/>
    <property type="match status" value="1"/>
</dbReference>
<keyword evidence="11" id="KW-1185">Reference proteome</keyword>
<evidence type="ECO:0000256" key="8">
    <source>
        <dbReference type="HAMAP-Rule" id="MF_00376"/>
    </source>
</evidence>
<reference evidence="10 11" key="1">
    <citation type="submission" date="2019-04" db="EMBL/GenBank/DDBJ databases">
        <authorList>
            <person name="Li Y."/>
            <person name="Wang J."/>
        </authorList>
    </citation>
    <scope>NUCLEOTIDE SEQUENCE [LARGE SCALE GENOMIC DNA]</scope>
    <source>
        <strain evidence="10 11">DSM 14668</strain>
    </source>
</reference>
<evidence type="ECO:0000256" key="3">
    <source>
        <dbReference type="ARBA" id="ARBA00022679"/>
    </source>
</evidence>
<evidence type="ECO:0000256" key="6">
    <source>
        <dbReference type="ARBA" id="ARBA00022840"/>
    </source>
</evidence>
<dbReference type="PANTHER" id="PTHR10695">
    <property type="entry name" value="DEPHOSPHO-COA KINASE-RELATED"/>
    <property type="match status" value="1"/>
</dbReference>
<evidence type="ECO:0000256" key="4">
    <source>
        <dbReference type="ARBA" id="ARBA00022741"/>
    </source>
</evidence>
<comment type="catalytic activity">
    <reaction evidence="8">
        <text>3'-dephospho-CoA + ATP = ADP + CoA + H(+)</text>
        <dbReference type="Rhea" id="RHEA:18245"/>
        <dbReference type="ChEBI" id="CHEBI:15378"/>
        <dbReference type="ChEBI" id="CHEBI:30616"/>
        <dbReference type="ChEBI" id="CHEBI:57287"/>
        <dbReference type="ChEBI" id="CHEBI:57328"/>
        <dbReference type="ChEBI" id="CHEBI:456216"/>
        <dbReference type="EC" id="2.7.1.24"/>
    </reaction>
</comment>
<dbReference type="GO" id="GO:0005524">
    <property type="term" value="F:ATP binding"/>
    <property type="evidence" value="ECO:0007669"/>
    <property type="project" value="UniProtKB-UniRule"/>
</dbReference>
<name>A0A4U1JD06_9BACT</name>
<dbReference type="OrthoDB" id="9812943at2"/>
<keyword evidence="6 8" id="KW-0067">ATP-binding</keyword>
<dbReference type="GO" id="GO:0004140">
    <property type="term" value="F:dephospho-CoA kinase activity"/>
    <property type="evidence" value="ECO:0007669"/>
    <property type="project" value="UniProtKB-UniRule"/>
</dbReference>
<dbReference type="InterPro" id="IPR001977">
    <property type="entry name" value="Depp_CoAkinase"/>
</dbReference>
<keyword evidence="7 8" id="KW-0173">Coenzyme A biosynthesis</keyword>
<keyword evidence="5 8" id="KW-0418">Kinase</keyword>
<evidence type="ECO:0000256" key="5">
    <source>
        <dbReference type="ARBA" id="ARBA00022777"/>
    </source>
</evidence>
<comment type="subcellular location">
    <subcellularLocation>
        <location evidence="8">Cytoplasm</location>
    </subcellularLocation>
</comment>
<keyword evidence="2 8" id="KW-0963">Cytoplasm</keyword>